<sequence>MYPKLLIKTLSLCLLMLCSNSIWSQYYLIQDKDGFVNVRADSTLSAKIIDTLSNERIVAEGYTGSGPNWTYIVYNKKGRENEGYIYASRLFSIDKIPDIQQMKLKSETAQTCIYQLDSIKVTVSIKPFVPKEHRITRSKEFTGYGPGPITKIDGAHYWGTDGDMPRTEYKKITVQWGSVISEFPAEAIKGLYQPENGGVDIMIDVKHKRLFMSTAHSDGAGHYSIIWVWENGEFIERLMCHEC</sequence>
<dbReference type="Proteomes" id="UP000186917">
    <property type="component" value="Unassembled WGS sequence"/>
</dbReference>
<name>A0A173MGE8_9BACT</name>
<evidence type="ECO:0000313" key="3">
    <source>
        <dbReference type="Proteomes" id="UP000186917"/>
    </source>
</evidence>
<dbReference type="OrthoDB" id="7054664at2"/>
<proteinExistence type="predicted"/>
<dbReference type="STRING" id="477680.SAMN05421788_107239"/>
<protein>
    <recommendedName>
        <fullName evidence="4">SH3 domain-containing protein</fullName>
    </recommendedName>
</protein>
<accession>A0A173MGE8</accession>
<evidence type="ECO:0008006" key="4">
    <source>
        <dbReference type="Google" id="ProtNLM"/>
    </source>
</evidence>
<dbReference type="KEGG" id="fln:FLA_2595"/>
<dbReference type="EMBL" id="FTOR01000007">
    <property type="protein sequence ID" value="SIT27452.1"/>
    <property type="molecule type" value="Genomic_DNA"/>
</dbReference>
<keyword evidence="1" id="KW-0732">Signal</keyword>
<evidence type="ECO:0000256" key="1">
    <source>
        <dbReference type="SAM" id="SignalP"/>
    </source>
</evidence>
<feature type="signal peptide" evidence="1">
    <location>
        <begin position="1"/>
        <end position="24"/>
    </location>
</feature>
<dbReference type="AlphaFoldDB" id="A0A173MGE8"/>
<feature type="chain" id="PRO_5030022912" description="SH3 domain-containing protein" evidence="1">
    <location>
        <begin position="25"/>
        <end position="243"/>
    </location>
</feature>
<reference evidence="3" key="1">
    <citation type="submission" date="2017-01" db="EMBL/GenBank/DDBJ databases">
        <authorList>
            <person name="Varghese N."/>
            <person name="Submissions S."/>
        </authorList>
    </citation>
    <scope>NUCLEOTIDE SEQUENCE [LARGE SCALE GENOMIC DNA]</scope>
    <source>
        <strain evidence="3">DSM 21054</strain>
    </source>
</reference>
<gene>
    <name evidence="2" type="ORF">SAMN05421788_107239</name>
</gene>
<organism evidence="2 3">
    <name type="scientific">Filimonas lacunae</name>
    <dbReference type="NCBI Taxonomy" id="477680"/>
    <lineage>
        <taxon>Bacteria</taxon>
        <taxon>Pseudomonadati</taxon>
        <taxon>Bacteroidota</taxon>
        <taxon>Chitinophagia</taxon>
        <taxon>Chitinophagales</taxon>
        <taxon>Chitinophagaceae</taxon>
        <taxon>Filimonas</taxon>
    </lineage>
</organism>
<evidence type="ECO:0000313" key="2">
    <source>
        <dbReference type="EMBL" id="SIT27452.1"/>
    </source>
</evidence>
<dbReference type="RefSeq" id="WP_144264103.1">
    <property type="nucleotide sequence ID" value="NZ_AP017422.1"/>
</dbReference>
<keyword evidence="3" id="KW-1185">Reference proteome</keyword>